<dbReference type="PROSITE" id="PS51123">
    <property type="entry name" value="OMPA_2"/>
    <property type="match status" value="1"/>
</dbReference>
<dbReference type="InterPro" id="IPR006665">
    <property type="entry name" value="OmpA-like"/>
</dbReference>
<dbReference type="CDD" id="cd07185">
    <property type="entry name" value="OmpA_C-like"/>
    <property type="match status" value="1"/>
</dbReference>
<dbReference type="Proteomes" id="UP000006746">
    <property type="component" value="Unassembled WGS sequence"/>
</dbReference>
<dbReference type="PANTHER" id="PTHR30329:SF21">
    <property type="entry name" value="LIPOPROTEIN YIAD-RELATED"/>
    <property type="match status" value="1"/>
</dbReference>
<evidence type="ECO:0000313" key="6">
    <source>
        <dbReference type="EMBL" id="EKE67439.1"/>
    </source>
</evidence>
<reference evidence="6 7" key="1">
    <citation type="journal article" date="2012" name="J. Bacteriol.">
        <title>Genome Sequence of Oceanibaculum indicum Type Strain P24.</title>
        <authorList>
            <person name="Lai Q."/>
            <person name="Shao Z."/>
        </authorList>
    </citation>
    <scope>NUCLEOTIDE SEQUENCE [LARGE SCALE GENOMIC DNA]</scope>
    <source>
        <strain evidence="6 7">P24</strain>
    </source>
</reference>
<dbReference type="PATRIC" id="fig|1207063.3.peg.3718"/>
<dbReference type="Pfam" id="PF00691">
    <property type="entry name" value="OmpA"/>
    <property type="match status" value="1"/>
</dbReference>
<gene>
    <name evidence="6" type="ORF">P24_18576</name>
</gene>
<feature type="domain" description="OmpA-like" evidence="5">
    <location>
        <begin position="8"/>
        <end position="122"/>
    </location>
</feature>
<accession>K2JA71</accession>
<dbReference type="PRINTS" id="PR01021">
    <property type="entry name" value="OMPADOMAIN"/>
</dbReference>
<evidence type="ECO:0000256" key="3">
    <source>
        <dbReference type="ARBA" id="ARBA00023237"/>
    </source>
</evidence>
<dbReference type="InterPro" id="IPR050330">
    <property type="entry name" value="Bact_OuterMem_StrucFunc"/>
</dbReference>
<keyword evidence="7" id="KW-1185">Reference proteome</keyword>
<evidence type="ECO:0000256" key="4">
    <source>
        <dbReference type="PROSITE-ProRule" id="PRU00473"/>
    </source>
</evidence>
<dbReference type="GO" id="GO:0009279">
    <property type="term" value="C:cell outer membrane"/>
    <property type="evidence" value="ECO:0007669"/>
    <property type="project" value="UniProtKB-SubCell"/>
</dbReference>
<dbReference type="STRING" id="1207063.P24_18576"/>
<sequence>APAPAAAPAPQPVPRNYLVFFDFDKSDLTPDARQIVKLAADNAKKGGISRIHLIGHADRSGPAAYNMALSQRRASSVQTALTADGVTAGQISSEARGETDPLVPTADGVREPQNRRVEIIFR</sequence>
<evidence type="ECO:0000256" key="1">
    <source>
        <dbReference type="ARBA" id="ARBA00004442"/>
    </source>
</evidence>
<dbReference type="RefSeq" id="WP_008946314.1">
    <property type="nucleotide sequence ID" value="NZ_AMRL01000047.1"/>
</dbReference>
<proteinExistence type="predicted"/>
<dbReference type="SUPFAM" id="SSF103088">
    <property type="entry name" value="OmpA-like"/>
    <property type="match status" value="1"/>
</dbReference>
<evidence type="ECO:0000313" key="7">
    <source>
        <dbReference type="Proteomes" id="UP000006746"/>
    </source>
</evidence>
<comment type="subcellular location">
    <subcellularLocation>
        <location evidence="1">Cell outer membrane</location>
    </subcellularLocation>
</comment>
<evidence type="ECO:0000259" key="5">
    <source>
        <dbReference type="PROSITE" id="PS51123"/>
    </source>
</evidence>
<keyword evidence="2 4" id="KW-0472">Membrane</keyword>
<evidence type="ECO:0000256" key="2">
    <source>
        <dbReference type="ARBA" id="ARBA00023136"/>
    </source>
</evidence>
<keyword evidence="3" id="KW-0998">Cell outer membrane</keyword>
<dbReference type="eggNOG" id="COG2885">
    <property type="taxonomic scope" value="Bacteria"/>
</dbReference>
<dbReference type="EMBL" id="AMRL01000047">
    <property type="protein sequence ID" value="EKE67439.1"/>
    <property type="molecule type" value="Genomic_DNA"/>
</dbReference>
<protein>
    <submittedName>
        <fullName evidence="6">OmpA family protein</fullName>
    </submittedName>
</protein>
<comment type="caution">
    <text evidence="6">The sequence shown here is derived from an EMBL/GenBank/DDBJ whole genome shotgun (WGS) entry which is preliminary data.</text>
</comment>
<dbReference type="InterPro" id="IPR036737">
    <property type="entry name" value="OmpA-like_sf"/>
</dbReference>
<dbReference type="PANTHER" id="PTHR30329">
    <property type="entry name" value="STATOR ELEMENT OF FLAGELLAR MOTOR COMPLEX"/>
    <property type="match status" value="1"/>
</dbReference>
<name>K2JA71_9PROT</name>
<organism evidence="6 7">
    <name type="scientific">Oceanibaculum indicum P24</name>
    <dbReference type="NCBI Taxonomy" id="1207063"/>
    <lineage>
        <taxon>Bacteria</taxon>
        <taxon>Pseudomonadati</taxon>
        <taxon>Pseudomonadota</taxon>
        <taxon>Alphaproteobacteria</taxon>
        <taxon>Rhodospirillales</taxon>
        <taxon>Oceanibaculaceae</taxon>
        <taxon>Oceanibaculum</taxon>
    </lineage>
</organism>
<feature type="non-terminal residue" evidence="6">
    <location>
        <position position="1"/>
    </location>
</feature>
<dbReference type="InterPro" id="IPR006664">
    <property type="entry name" value="OMP_bac"/>
</dbReference>
<dbReference type="AlphaFoldDB" id="K2JA71"/>
<dbReference type="Gene3D" id="3.30.1330.60">
    <property type="entry name" value="OmpA-like domain"/>
    <property type="match status" value="1"/>
</dbReference>